<dbReference type="EMBL" id="JAACJN010000059">
    <property type="protein sequence ID" value="KAF5381229.1"/>
    <property type="molecule type" value="Genomic_DNA"/>
</dbReference>
<evidence type="ECO:0000256" key="1">
    <source>
        <dbReference type="ARBA" id="ARBA00005788"/>
    </source>
</evidence>
<dbReference type="OrthoDB" id="2855225at2759"/>
<feature type="compositionally biased region" description="Pro residues" evidence="2">
    <location>
        <begin position="1"/>
        <end position="26"/>
    </location>
</feature>
<dbReference type="AlphaFoldDB" id="A0A8H5HDG5"/>
<feature type="domain" description="Mug135-like C-terminal" evidence="3">
    <location>
        <begin position="129"/>
        <end position="208"/>
    </location>
</feature>
<reference evidence="4 5" key="1">
    <citation type="journal article" date="2020" name="ISME J.">
        <title>Uncovering the hidden diversity of litter-decomposition mechanisms in mushroom-forming fungi.</title>
        <authorList>
            <person name="Floudas D."/>
            <person name="Bentzer J."/>
            <person name="Ahren D."/>
            <person name="Johansson T."/>
            <person name="Persson P."/>
            <person name="Tunlid A."/>
        </authorList>
    </citation>
    <scope>NUCLEOTIDE SEQUENCE [LARGE SCALE GENOMIC DNA]</scope>
    <source>
        <strain evidence="4 5">CBS 406.79</strain>
    </source>
</reference>
<gene>
    <name evidence="4" type="ORF">D9757_007886</name>
</gene>
<accession>A0A8H5HDG5</accession>
<evidence type="ECO:0000259" key="3">
    <source>
        <dbReference type="Pfam" id="PF08593"/>
    </source>
</evidence>
<feature type="region of interest" description="Disordered" evidence="2">
    <location>
        <begin position="1"/>
        <end position="28"/>
    </location>
</feature>
<name>A0A8H5HDG5_9AGAR</name>
<dbReference type="Proteomes" id="UP000518752">
    <property type="component" value="Unassembled WGS sequence"/>
</dbReference>
<proteinExistence type="inferred from homology"/>
<evidence type="ECO:0000256" key="2">
    <source>
        <dbReference type="SAM" id="MobiDB-lite"/>
    </source>
</evidence>
<comment type="caution">
    <text evidence="4">The sequence shown here is derived from an EMBL/GenBank/DDBJ whole genome shotgun (WGS) entry which is preliminary data.</text>
</comment>
<comment type="similarity">
    <text evidence="1">Belongs to the UPF0612 family.</text>
</comment>
<protein>
    <recommendedName>
        <fullName evidence="3">Mug135-like C-terminal domain-containing protein</fullName>
    </recommendedName>
</protein>
<organism evidence="4 5">
    <name type="scientific">Collybiopsis confluens</name>
    <dbReference type="NCBI Taxonomy" id="2823264"/>
    <lineage>
        <taxon>Eukaryota</taxon>
        <taxon>Fungi</taxon>
        <taxon>Dikarya</taxon>
        <taxon>Basidiomycota</taxon>
        <taxon>Agaricomycotina</taxon>
        <taxon>Agaricomycetes</taxon>
        <taxon>Agaricomycetidae</taxon>
        <taxon>Agaricales</taxon>
        <taxon>Marasmiineae</taxon>
        <taxon>Omphalotaceae</taxon>
        <taxon>Collybiopsis</taxon>
    </lineage>
</organism>
<evidence type="ECO:0000313" key="5">
    <source>
        <dbReference type="Proteomes" id="UP000518752"/>
    </source>
</evidence>
<dbReference type="Pfam" id="PF08593">
    <property type="entry name" value="Mug135_C"/>
    <property type="match status" value="1"/>
</dbReference>
<evidence type="ECO:0000313" key="4">
    <source>
        <dbReference type="EMBL" id="KAF5381229.1"/>
    </source>
</evidence>
<sequence length="216" mass="23557">MPLPIPPVSLPPTPPKFTRPPSPSDPPTATDIVEAEKHKRHMFLQIENGHPGATAMVYADAENSLTQLTFGHDLNNYPIPPAAVPGAPCIPVVPGIAGVLEGHQVLMDRMSQLLAQFGALDARTAIMVNKGRAYSSGVPFEEVCFLDGSLPSQTSGDRQALPPLRSIDSIHNLVSTDLNRFLQGYGIEFQRRLSLDKRRLLLAEHIGCLHYKNVSR</sequence>
<keyword evidence="5" id="KW-1185">Reference proteome</keyword>
<dbReference type="InterPro" id="IPR013902">
    <property type="entry name" value="Mug135-like_C"/>
</dbReference>